<dbReference type="RefSeq" id="WP_114363610.1">
    <property type="nucleotide sequence ID" value="NZ_QPIX01000007.1"/>
</dbReference>
<sequence length="638" mass="70043">MKNLLATVCAAALLVCSNSAHAEESEDLYYTGSFVCSGQEYATDWNISKGLSGEVATTVYYQQLDSNQVEWLELTERKGPNGHQLYDANGNPRIGLIADGQTIRAIWMAGSPMSDCSPFAVSRSQSAKDRFDELFALMETPEPSDDIAAKVADRTRLPPIIYALPELDRQSYMQRYSELEEAFWTRYRETVVKDIASRPLATDEDKKAFAERLFTALSDTSRFMRRRDGLEATSTMMQQAADRYAASGGAPAEALYVGKEIACQRLQGILKADPYFNFAKLELAVGLPSDYWTRALAENLLSGMRNCDEVSEDYAHQLLSKWPEIQEKQKLVLSLLKEQSRLLALPVTMDTLVETKNLQPDEMLVQSISRHSSDYQRFFGVPLDARREELLNVSLASIGERSARYSIDQPEMATAVSEACEILDDLSDMAGDRRDMIRQTCESANETIAAKQSEQAVAQVNAAFADAAPDTAAAEAADKLCNTLPSTLSNRAASKVYDVCSDAKKVMAEKKDALKCEQAIASSGASSELLESSVSVRESGGSSNAAVKDLICNATKMGAQLSFATSGYLAWKTHSMDMKMERAREGEGLLHFVLTPSEGDADWVVGTEDENTKAILAKQGAKVEIVTACIMRTTACHP</sequence>
<comment type="caution">
    <text evidence="2">The sequence shown here is derived from an EMBL/GenBank/DDBJ whole genome shotgun (WGS) entry which is preliminary data.</text>
</comment>
<dbReference type="Proteomes" id="UP000252582">
    <property type="component" value="Unassembled WGS sequence"/>
</dbReference>
<evidence type="ECO:0000313" key="2">
    <source>
        <dbReference type="EMBL" id="RCW23166.1"/>
    </source>
</evidence>
<keyword evidence="3" id="KW-1185">Reference proteome</keyword>
<proteinExistence type="predicted"/>
<feature type="chain" id="PRO_5026223039" evidence="1">
    <location>
        <begin position="23"/>
        <end position="638"/>
    </location>
</feature>
<accession>A0A6I7HKY1</accession>
<organism evidence="2 3">
    <name type="scientific">Ciceribacter lividus</name>
    <dbReference type="NCBI Taxonomy" id="1197950"/>
    <lineage>
        <taxon>Bacteria</taxon>
        <taxon>Pseudomonadati</taxon>
        <taxon>Pseudomonadota</taxon>
        <taxon>Alphaproteobacteria</taxon>
        <taxon>Hyphomicrobiales</taxon>
        <taxon>Rhizobiaceae</taxon>
        <taxon>Ciceribacter</taxon>
    </lineage>
</organism>
<protein>
    <submittedName>
        <fullName evidence="2">Uncharacterized protein</fullName>
    </submittedName>
</protein>
<keyword evidence="1" id="KW-0732">Signal</keyword>
<reference evidence="2 3" key="1">
    <citation type="submission" date="2018-07" db="EMBL/GenBank/DDBJ databases">
        <title>Genomic Encyclopedia of Type Strains, Phase IV (KMG-IV): sequencing the most valuable type-strain genomes for metagenomic binning, comparative biology and taxonomic classification.</title>
        <authorList>
            <person name="Goeker M."/>
        </authorList>
    </citation>
    <scope>NUCLEOTIDE SEQUENCE [LARGE SCALE GENOMIC DNA]</scope>
    <source>
        <strain evidence="2 3">DSM 25528</strain>
    </source>
</reference>
<feature type="signal peptide" evidence="1">
    <location>
        <begin position="1"/>
        <end position="22"/>
    </location>
</feature>
<dbReference type="EMBL" id="QPIX01000007">
    <property type="protein sequence ID" value="RCW23166.1"/>
    <property type="molecule type" value="Genomic_DNA"/>
</dbReference>
<gene>
    <name evidence="2" type="ORF">DFR48_10735</name>
</gene>
<dbReference type="AlphaFoldDB" id="A0A6I7HKY1"/>
<name>A0A6I7HKY1_9HYPH</name>
<evidence type="ECO:0000256" key="1">
    <source>
        <dbReference type="SAM" id="SignalP"/>
    </source>
</evidence>
<evidence type="ECO:0000313" key="3">
    <source>
        <dbReference type="Proteomes" id="UP000252582"/>
    </source>
</evidence>